<dbReference type="EMBL" id="CP136921">
    <property type="protein sequence ID" value="WOO32743.1"/>
    <property type="molecule type" value="Genomic_DNA"/>
</dbReference>
<dbReference type="PANTHER" id="PTHR48207:SF3">
    <property type="entry name" value="SUCCINATE--HYDROXYMETHYLGLUTARATE COA-TRANSFERASE"/>
    <property type="match status" value="1"/>
</dbReference>
<sequence>MSASPPTTRPLDGLRILDFSRVLAGPLSTALLADLGAEVIKVEPPGGDDYRHIGPMRDGISSLFTALNRNKKSLVLDLKHPEAAATVAQLVQNVDVVVENFRPGVAERLGVGPEALRSANPRLVYVSVSGFGQTGPLAHLPAYDIIVQAMSGLMEATGEPEGPPTMVGEAVSDVIAGLFASWATLAALLQQRRTGQGQHVDVAMFDATLAFLVTGVGRYLFTGESARRSGNRHSFSAPFGVYRARDGHFALAVLNNKLFATLAALIGVPGFAQDARFATDELRRAHEGELAAAIEAWAGQHSVAEVVAQLEAAGVPGSPLWTMAQALESEQGLARGLLSAVDDPRLPGLRVPTQPVKFGGSAPNRTEPAPALGQHTDELMAGLLQAGGERLAALRAAGLFGPAMTHTVSL</sequence>
<accession>A0ABZ0J3W1</accession>
<dbReference type="SUPFAM" id="SSF89796">
    <property type="entry name" value="CoA-transferase family III (CaiB/BaiF)"/>
    <property type="match status" value="1"/>
</dbReference>
<dbReference type="InterPro" id="IPR003673">
    <property type="entry name" value="CoA-Trfase_fam_III"/>
</dbReference>
<dbReference type="Gene3D" id="3.30.1540.10">
    <property type="entry name" value="formyl-coa transferase, domain 3"/>
    <property type="match status" value="1"/>
</dbReference>
<protein>
    <submittedName>
        <fullName evidence="3">CoA transferase</fullName>
        <ecNumber evidence="3">2.8.3.-</ecNumber>
    </submittedName>
</protein>
<dbReference type="InterPro" id="IPR044855">
    <property type="entry name" value="CoA-Trfase_III_dom3_sf"/>
</dbReference>
<dbReference type="InterPro" id="IPR023606">
    <property type="entry name" value="CoA-Trfase_III_dom_1_sf"/>
</dbReference>
<reference evidence="3 4" key="1">
    <citation type="submission" date="2023-03" db="EMBL/GenBank/DDBJ databases">
        <title>Diaphorobacter basophil sp. nov., isolated from a sewage-treatment plant.</title>
        <authorList>
            <person name="Yang K."/>
        </authorList>
    </citation>
    <scope>NUCLEOTIDE SEQUENCE [LARGE SCALE GENOMIC DNA]</scope>
    <source>
        <strain evidence="3 4">Y-1</strain>
    </source>
</reference>
<name>A0ABZ0J3W1_9BURK</name>
<evidence type="ECO:0000256" key="1">
    <source>
        <dbReference type="ARBA" id="ARBA00022679"/>
    </source>
</evidence>
<dbReference type="Gene3D" id="3.40.50.10540">
    <property type="entry name" value="Crotonobetainyl-coa:carnitine coa-transferase, domain 1"/>
    <property type="match status" value="1"/>
</dbReference>
<dbReference type="RefSeq" id="WP_317702163.1">
    <property type="nucleotide sequence ID" value="NZ_CP136921.1"/>
</dbReference>
<proteinExistence type="predicted"/>
<gene>
    <name evidence="3" type="ORF">P4826_01020</name>
</gene>
<evidence type="ECO:0000256" key="2">
    <source>
        <dbReference type="SAM" id="MobiDB-lite"/>
    </source>
</evidence>
<organism evidence="3 4">
    <name type="scientific">Diaphorobacter limosus</name>
    <dbReference type="NCBI Taxonomy" id="3036128"/>
    <lineage>
        <taxon>Bacteria</taxon>
        <taxon>Pseudomonadati</taxon>
        <taxon>Pseudomonadota</taxon>
        <taxon>Betaproteobacteria</taxon>
        <taxon>Burkholderiales</taxon>
        <taxon>Comamonadaceae</taxon>
        <taxon>Diaphorobacter</taxon>
    </lineage>
</organism>
<dbReference type="PANTHER" id="PTHR48207">
    <property type="entry name" value="SUCCINATE--HYDROXYMETHYLGLUTARATE COA-TRANSFERASE"/>
    <property type="match status" value="1"/>
</dbReference>
<dbReference type="InterPro" id="IPR050483">
    <property type="entry name" value="CoA-transferase_III_domain"/>
</dbReference>
<dbReference type="Pfam" id="PF02515">
    <property type="entry name" value="CoA_transf_3"/>
    <property type="match status" value="1"/>
</dbReference>
<keyword evidence="1 3" id="KW-0808">Transferase</keyword>
<dbReference type="Proteomes" id="UP001303211">
    <property type="component" value="Chromosome"/>
</dbReference>
<keyword evidence="4" id="KW-1185">Reference proteome</keyword>
<dbReference type="EC" id="2.8.3.-" evidence="3"/>
<dbReference type="GO" id="GO:0016740">
    <property type="term" value="F:transferase activity"/>
    <property type="evidence" value="ECO:0007669"/>
    <property type="project" value="UniProtKB-KW"/>
</dbReference>
<evidence type="ECO:0000313" key="4">
    <source>
        <dbReference type="Proteomes" id="UP001303211"/>
    </source>
</evidence>
<feature type="region of interest" description="Disordered" evidence="2">
    <location>
        <begin position="353"/>
        <end position="372"/>
    </location>
</feature>
<evidence type="ECO:0000313" key="3">
    <source>
        <dbReference type="EMBL" id="WOO32743.1"/>
    </source>
</evidence>